<sequence length="162" mass="17653">MGTSLLVWINLYLCWSMAATFSLGALLIMAPTSIGLVAILGYLMHCNSSRRLKEVNFNQRCTRRKWRPGQHLLWAPPPPPPPCPNLPLEAAKAILQGSSRVPAPAFLGLLGGKELACSRGEQLTPQHWGIRRAGHRTTGTRRPPMAGAQGHGLPMSPLAVRH</sequence>
<gene>
    <name evidence="1" type="ORF">K3G42_009123</name>
</gene>
<organism evidence="1 2">
    <name type="scientific">Sphaerodactylus townsendi</name>
    <dbReference type="NCBI Taxonomy" id="933632"/>
    <lineage>
        <taxon>Eukaryota</taxon>
        <taxon>Metazoa</taxon>
        <taxon>Chordata</taxon>
        <taxon>Craniata</taxon>
        <taxon>Vertebrata</taxon>
        <taxon>Euteleostomi</taxon>
        <taxon>Lepidosauria</taxon>
        <taxon>Squamata</taxon>
        <taxon>Bifurcata</taxon>
        <taxon>Gekkota</taxon>
        <taxon>Sphaerodactylidae</taxon>
        <taxon>Sphaerodactylus</taxon>
    </lineage>
</organism>
<dbReference type="Proteomes" id="UP000827872">
    <property type="component" value="Linkage Group LG12"/>
</dbReference>
<keyword evidence="2" id="KW-1185">Reference proteome</keyword>
<proteinExistence type="predicted"/>
<evidence type="ECO:0000313" key="2">
    <source>
        <dbReference type="Proteomes" id="UP000827872"/>
    </source>
</evidence>
<reference evidence="1" key="1">
    <citation type="submission" date="2021-08" db="EMBL/GenBank/DDBJ databases">
        <title>The first chromosome-level gecko genome reveals the dynamic sex chromosomes of Neotropical dwarf geckos (Sphaerodactylidae: Sphaerodactylus).</title>
        <authorList>
            <person name="Pinto B.J."/>
            <person name="Keating S.E."/>
            <person name="Gamble T."/>
        </authorList>
    </citation>
    <scope>NUCLEOTIDE SEQUENCE</scope>
    <source>
        <strain evidence="1">TG3544</strain>
    </source>
</reference>
<dbReference type="EMBL" id="CM037625">
    <property type="protein sequence ID" value="KAH7997834.1"/>
    <property type="molecule type" value="Genomic_DNA"/>
</dbReference>
<accession>A0ACB8EZ08</accession>
<protein>
    <submittedName>
        <fullName evidence="1">Uncharacterized protein</fullName>
    </submittedName>
</protein>
<comment type="caution">
    <text evidence="1">The sequence shown here is derived from an EMBL/GenBank/DDBJ whole genome shotgun (WGS) entry which is preliminary data.</text>
</comment>
<evidence type="ECO:0000313" key="1">
    <source>
        <dbReference type="EMBL" id="KAH7997834.1"/>
    </source>
</evidence>
<name>A0ACB8EZ08_9SAUR</name>